<keyword evidence="1" id="KW-0472">Membrane</keyword>
<evidence type="ECO:0008006" key="3">
    <source>
        <dbReference type="Google" id="ProtNLM"/>
    </source>
</evidence>
<feature type="transmembrane region" description="Helical" evidence="1">
    <location>
        <begin position="12"/>
        <end position="31"/>
    </location>
</feature>
<proteinExistence type="predicted"/>
<sequence>MIITAVELELFNVVLLIALALIFARVLGYLFDKLKQPAVIGEII</sequence>
<evidence type="ECO:0000256" key="1">
    <source>
        <dbReference type="SAM" id="Phobius"/>
    </source>
</evidence>
<dbReference type="EMBL" id="BARS01027189">
    <property type="protein sequence ID" value="GAG09092.1"/>
    <property type="molecule type" value="Genomic_DNA"/>
</dbReference>
<protein>
    <recommendedName>
        <fullName evidence="3">Cation/H+ exchanger domain-containing protein</fullName>
    </recommendedName>
</protein>
<evidence type="ECO:0000313" key="2">
    <source>
        <dbReference type="EMBL" id="GAG09092.1"/>
    </source>
</evidence>
<accession>X0VCW1</accession>
<gene>
    <name evidence="2" type="ORF">S01H1_42730</name>
</gene>
<dbReference type="AlphaFoldDB" id="X0VCW1"/>
<keyword evidence="1" id="KW-0812">Transmembrane</keyword>
<reference evidence="2" key="1">
    <citation type="journal article" date="2014" name="Front. Microbiol.">
        <title>High frequency of phylogenetically diverse reductive dehalogenase-homologous genes in deep subseafloor sedimentary metagenomes.</title>
        <authorList>
            <person name="Kawai M."/>
            <person name="Futagami T."/>
            <person name="Toyoda A."/>
            <person name="Takaki Y."/>
            <person name="Nishi S."/>
            <person name="Hori S."/>
            <person name="Arai W."/>
            <person name="Tsubouchi T."/>
            <person name="Morono Y."/>
            <person name="Uchiyama I."/>
            <person name="Ito T."/>
            <person name="Fujiyama A."/>
            <person name="Inagaki F."/>
            <person name="Takami H."/>
        </authorList>
    </citation>
    <scope>NUCLEOTIDE SEQUENCE</scope>
    <source>
        <strain evidence="2">Expedition CK06-06</strain>
    </source>
</reference>
<name>X0VCW1_9ZZZZ</name>
<organism evidence="2">
    <name type="scientific">marine sediment metagenome</name>
    <dbReference type="NCBI Taxonomy" id="412755"/>
    <lineage>
        <taxon>unclassified sequences</taxon>
        <taxon>metagenomes</taxon>
        <taxon>ecological metagenomes</taxon>
    </lineage>
</organism>
<keyword evidence="1" id="KW-1133">Transmembrane helix</keyword>
<comment type="caution">
    <text evidence="2">The sequence shown here is derived from an EMBL/GenBank/DDBJ whole genome shotgun (WGS) entry which is preliminary data.</text>
</comment>
<feature type="non-terminal residue" evidence="2">
    <location>
        <position position="44"/>
    </location>
</feature>